<keyword evidence="5 12" id="KW-0812">Transmembrane</keyword>
<evidence type="ECO:0000256" key="6">
    <source>
        <dbReference type="ARBA" id="ARBA00022781"/>
    </source>
</evidence>
<evidence type="ECO:0000256" key="1">
    <source>
        <dbReference type="ARBA" id="ARBA00004167"/>
    </source>
</evidence>
<evidence type="ECO:0000256" key="12">
    <source>
        <dbReference type="SAM" id="Phobius"/>
    </source>
</evidence>
<feature type="coiled-coil region" evidence="11">
    <location>
        <begin position="34"/>
        <end position="120"/>
    </location>
</feature>
<accession>A0A3B0VGZ0</accession>
<keyword evidence="9 12" id="KW-0472">Membrane</keyword>
<keyword evidence="11" id="KW-0175">Coiled coil</keyword>
<protein>
    <recommendedName>
        <fullName evidence="14">ATP synthase F0 sector subunit b</fullName>
    </recommendedName>
</protein>
<evidence type="ECO:0000256" key="8">
    <source>
        <dbReference type="ARBA" id="ARBA00023065"/>
    </source>
</evidence>
<evidence type="ECO:0000256" key="9">
    <source>
        <dbReference type="ARBA" id="ARBA00023136"/>
    </source>
</evidence>
<keyword evidence="4" id="KW-0138">CF(0)</keyword>
<dbReference type="PANTHER" id="PTHR33445">
    <property type="entry name" value="ATP SYNTHASE SUBUNIT B', CHLOROPLASTIC"/>
    <property type="match status" value="1"/>
</dbReference>
<evidence type="ECO:0008006" key="14">
    <source>
        <dbReference type="Google" id="ProtNLM"/>
    </source>
</evidence>
<reference evidence="13" key="1">
    <citation type="submission" date="2018-06" db="EMBL/GenBank/DDBJ databases">
        <authorList>
            <person name="Zhirakovskaya E."/>
        </authorList>
    </citation>
    <scope>NUCLEOTIDE SEQUENCE</scope>
</reference>
<evidence type="ECO:0000256" key="11">
    <source>
        <dbReference type="SAM" id="Coils"/>
    </source>
</evidence>
<sequence length="143" mass="16132">MITLDITLFIHMFNIILLMIILNAILYKPILGILEKRDNKLETLRKDAEQFEQNARHRQREVDKKMREASAKAKAALDGARSEAQEAGAKQLAAIRQEAEAEKEKEMAELLSQIETARKELLQATAGFARDMAAKILGRSIEA</sequence>
<dbReference type="HAMAP" id="MF_01398">
    <property type="entry name" value="ATP_synth_b_bprime"/>
    <property type="match status" value="1"/>
</dbReference>
<evidence type="ECO:0000256" key="5">
    <source>
        <dbReference type="ARBA" id="ARBA00022692"/>
    </source>
</evidence>
<dbReference type="PANTHER" id="PTHR33445:SF2">
    <property type="entry name" value="ATP SYNTHASE SUBUNIT B', CHLOROPLASTIC"/>
    <property type="match status" value="1"/>
</dbReference>
<dbReference type="Pfam" id="PF00430">
    <property type="entry name" value="ATP-synt_B"/>
    <property type="match status" value="1"/>
</dbReference>
<dbReference type="EMBL" id="UOEY01000079">
    <property type="protein sequence ID" value="VAW39573.1"/>
    <property type="molecule type" value="Genomic_DNA"/>
</dbReference>
<gene>
    <name evidence="13" type="ORF">MNBD_DELTA04-404</name>
</gene>
<comment type="similarity">
    <text evidence="2">Belongs to the ATPase B chain family.</text>
</comment>
<proteinExistence type="inferred from homology"/>
<keyword evidence="8" id="KW-0406">Ion transport</keyword>
<dbReference type="AlphaFoldDB" id="A0A3B0VGZ0"/>
<dbReference type="GO" id="GO:0015986">
    <property type="term" value="P:proton motive force-driven ATP synthesis"/>
    <property type="evidence" value="ECO:0007669"/>
    <property type="project" value="InterPro"/>
</dbReference>
<feature type="transmembrane region" description="Helical" evidence="12">
    <location>
        <begin position="6"/>
        <end position="27"/>
    </location>
</feature>
<keyword evidence="3" id="KW-0813">Transport</keyword>
<evidence type="ECO:0000256" key="4">
    <source>
        <dbReference type="ARBA" id="ARBA00022547"/>
    </source>
</evidence>
<organism evidence="13">
    <name type="scientific">hydrothermal vent metagenome</name>
    <dbReference type="NCBI Taxonomy" id="652676"/>
    <lineage>
        <taxon>unclassified sequences</taxon>
        <taxon>metagenomes</taxon>
        <taxon>ecological metagenomes</taxon>
    </lineage>
</organism>
<keyword evidence="6" id="KW-0375">Hydrogen ion transport</keyword>
<evidence type="ECO:0000256" key="7">
    <source>
        <dbReference type="ARBA" id="ARBA00022989"/>
    </source>
</evidence>
<keyword evidence="7 12" id="KW-1133">Transmembrane helix</keyword>
<dbReference type="GO" id="GO:0045259">
    <property type="term" value="C:proton-transporting ATP synthase complex"/>
    <property type="evidence" value="ECO:0007669"/>
    <property type="project" value="UniProtKB-KW"/>
</dbReference>
<evidence type="ECO:0000256" key="3">
    <source>
        <dbReference type="ARBA" id="ARBA00022448"/>
    </source>
</evidence>
<dbReference type="GO" id="GO:0046961">
    <property type="term" value="F:proton-transporting ATPase activity, rotational mechanism"/>
    <property type="evidence" value="ECO:0007669"/>
    <property type="project" value="TreeGrafter"/>
</dbReference>
<comment type="function">
    <text evidence="10">F(1)F(0) ATP synthase produces ATP from ADP in the presence of a proton or sodium gradient. F-type ATPases consist of two structural domains, F(1) containing the extramembraneous catalytic core and F(0) containing the membrane proton channel, linked together by a central stalk and a peripheral stalk. During catalysis, ATP synthesis in the catalytic domain of F(1) is coupled via a rotary mechanism of the central stalk subunits to proton translocation.</text>
</comment>
<dbReference type="CDD" id="cd06503">
    <property type="entry name" value="ATP-synt_Fo_b"/>
    <property type="match status" value="1"/>
</dbReference>
<name>A0A3B0VGZ0_9ZZZZ</name>
<comment type="subcellular location">
    <subcellularLocation>
        <location evidence="1">Membrane</location>
        <topology evidence="1">Single-pass membrane protein</topology>
    </subcellularLocation>
</comment>
<evidence type="ECO:0000256" key="10">
    <source>
        <dbReference type="ARBA" id="ARBA00025198"/>
    </source>
</evidence>
<dbReference type="InterPro" id="IPR002146">
    <property type="entry name" value="ATP_synth_b/b'su_bac/chlpt"/>
</dbReference>
<evidence type="ECO:0000256" key="2">
    <source>
        <dbReference type="ARBA" id="ARBA00005513"/>
    </source>
</evidence>
<evidence type="ECO:0000313" key="13">
    <source>
        <dbReference type="EMBL" id="VAW39573.1"/>
    </source>
</evidence>
<dbReference type="InterPro" id="IPR050059">
    <property type="entry name" value="ATP_synthase_B_chain"/>
</dbReference>